<dbReference type="HOGENOM" id="CLU_151771_0_0_3"/>
<sequence length="121" mass="13280">MASDSNFVEYVCDCLNGAGQVSFKKMFGEYAIYCDGKVVALVCDNQLFVKPTAAGRAAMLQGSCDAIDSIVEAPPYSGAKPYFLIGEQLDNREWLSNLIRLTANELPLPKPKKPKSKKEKI</sequence>
<dbReference type="EMBL" id="CP003600">
    <property type="protein sequence ID" value="AFY92203.1"/>
    <property type="molecule type" value="Genomic_DNA"/>
</dbReference>
<dbReference type="RefSeq" id="WP_015158395.1">
    <property type="nucleotide sequence ID" value="NC_019697.1"/>
</dbReference>
<dbReference type="OrthoDB" id="4772335at2"/>
<name>K9UC39_CHAP6</name>
<protein>
    <submittedName>
        <fullName evidence="2">Regulator of competence-specific genes</fullName>
    </submittedName>
</protein>
<dbReference type="Proteomes" id="UP000010366">
    <property type="component" value="Chromosome"/>
</dbReference>
<reference evidence="2 3" key="1">
    <citation type="submission" date="2012-05" db="EMBL/GenBank/DDBJ databases">
        <title>Finished chromosome of genome of Chamaesiphon sp. PCC 6605.</title>
        <authorList>
            <consortium name="US DOE Joint Genome Institute"/>
            <person name="Gugger M."/>
            <person name="Coursin T."/>
            <person name="Rippka R."/>
            <person name="Tandeau De Marsac N."/>
            <person name="Huntemann M."/>
            <person name="Wei C.-L."/>
            <person name="Han J."/>
            <person name="Detter J.C."/>
            <person name="Han C."/>
            <person name="Tapia R."/>
            <person name="Chen A."/>
            <person name="Kyrpides N."/>
            <person name="Mavromatis K."/>
            <person name="Markowitz V."/>
            <person name="Szeto E."/>
            <person name="Ivanova N."/>
            <person name="Pagani I."/>
            <person name="Pati A."/>
            <person name="Goodwin L."/>
            <person name="Nordberg H.P."/>
            <person name="Cantor M.N."/>
            <person name="Hua S.X."/>
            <person name="Woyke T."/>
            <person name="Kerfeld C.A."/>
        </authorList>
    </citation>
    <scope>NUCLEOTIDE SEQUENCE [LARGE SCALE GENOMIC DNA]</scope>
    <source>
        <strain evidence="3">ATCC 27169 / PCC 6605</strain>
    </source>
</reference>
<organism evidence="2 3">
    <name type="scientific">Chamaesiphon minutus (strain ATCC 27169 / PCC 6605)</name>
    <dbReference type="NCBI Taxonomy" id="1173020"/>
    <lineage>
        <taxon>Bacteria</taxon>
        <taxon>Bacillati</taxon>
        <taxon>Cyanobacteriota</taxon>
        <taxon>Cyanophyceae</taxon>
        <taxon>Gomontiellales</taxon>
        <taxon>Chamaesiphonaceae</taxon>
        <taxon>Chamaesiphon</taxon>
    </lineage>
</organism>
<dbReference type="Gene3D" id="3.30.1460.30">
    <property type="entry name" value="YgaC/TfoX-N like chaperone"/>
    <property type="match status" value="1"/>
</dbReference>
<gene>
    <name evidence="2" type="ORF">Cha6605_0951</name>
</gene>
<keyword evidence="3" id="KW-1185">Reference proteome</keyword>
<proteinExistence type="predicted"/>
<dbReference type="PATRIC" id="fig|1173020.3.peg.1110"/>
<feature type="domain" description="TfoX N-terminal" evidence="1">
    <location>
        <begin position="14"/>
        <end position="103"/>
    </location>
</feature>
<dbReference type="STRING" id="1173020.Cha6605_0951"/>
<accession>K9UC39</accession>
<evidence type="ECO:0000313" key="2">
    <source>
        <dbReference type="EMBL" id="AFY92203.1"/>
    </source>
</evidence>
<dbReference type="KEGG" id="cmp:Cha6605_0951"/>
<dbReference type="SUPFAM" id="SSF159894">
    <property type="entry name" value="YgaC/TfoX-N like"/>
    <property type="match status" value="1"/>
</dbReference>
<evidence type="ECO:0000313" key="3">
    <source>
        <dbReference type="Proteomes" id="UP000010366"/>
    </source>
</evidence>
<dbReference type="eggNOG" id="COG3070">
    <property type="taxonomic scope" value="Bacteria"/>
</dbReference>
<dbReference type="InterPro" id="IPR007076">
    <property type="entry name" value="TfoX_N"/>
</dbReference>
<dbReference type="Pfam" id="PF04993">
    <property type="entry name" value="TfoX_N"/>
    <property type="match status" value="1"/>
</dbReference>
<dbReference type="AlphaFoldDB" id="K9UC39"/>
<evidence type="ECO:0000259" key="1">
    <source>
        <dbReference type="Pfam" id="PF04993"/>
    </source>
</evidence>